<accession>A0A2D3WHT9</accession>
<organism evidence="1 2">
    <name type="scientific">Sulfurospirillum cavolei</name>
    <dbReference type="NCBI Taxonomy" id="366522"/>
    <lineage>
        <taxon>Bacteria</taxon>
        <taxon>Pseudomonadati</taxon>
        <taxon>Campylobacterota</taxon>
        <taxon>Epsilonproteobacteria</taxon>
        <taxon>Campylobacterales</taxon>
        <taxon>Sulfurospirillaceae</taxon>
        <taxon>Sulfurospirillum</taxon>
    </lineage>
</organism>
<comment type="caution">
    <text evidence="1">The sequence shown here is derived from an EMBL/GenBank/DDBJ whole genome shotgun (WGS) entry which is preliminary data.</text>
</comment>
<dbReference type="InterPro" id="IPR009367">
    <property type="entry name" value="Elm1-like"/>
</dbReference>
<evidence type="ECO:0000313" key="2">
    <source>
        <dbReference type="Proteomes" id="UP000231638"/>
    </source>
</evidence>
<name>A0A2D3WHT9_9BACT</name>
<sequence>MGRNGKNRTLNPTLQRYYRSGREGVSRTVVLDAQSLEDSPVRILILSDSRKGHLNQSVAFAEYLEAHYDILPVAFTCRTLKLLSYVFDFFKIYTLWLFKNLEPLHQTYDLIVSAGSGTYYANKTLARALNIKSVTMMLPQGYRYDFDLIFAQEHDHPPRRTNIVVLPANFSRPRPQGLFTPKAPSVGIVIGGDNALLKMDKERLKNQLDAIFQRFQGYEIALTTSPRTSKEIETLVERYPFAYRVIFSQTPINPIADFLEHCEVVFITIDSTSMISEAIGYGTSCVEVLPLNAVKNTKFFAMAKTLEQEGYLHLFDGTVARCNRKIDFKRYAQEIGK</sequence>
<evidence type="ECO:0008006" key="3">
    <source>
        <dbReference type="Google" id="ProtNLM"/>
    </source>
</evidence>
<gene>
    <name evidence="1" type="ORF">CFH80_03755</name>
</gene>
<dbReference type="AlphaFoldDB" id="A0A2D3WHT9"/>
<dbReference type="Pfam" id="PF06258">
    <property type="entry name" value="Mito_fiss_Elm1"/>
    <property type="match status" value="1"/>
</dbReference>
<evidence type="ECO:0000313" key="1">
    <source>
        <dbReference type="EMBL" id="DAB36649.1"/>
    </source>
</evidence>
<reference evidence="1 2" key="1">
    <citation type="journal article" date="2017" name="Front. Microbiol.">
        <title>Comparative Genomic Analysis of the Class Epsilonproteobacteria and Proposed Reclassification to Epsilonbacteraeota (phyl. nov.).</title>
        <authorList>
            <person name="Waite D.W."/>
            <person name="Vanwonterghem I."/>
            <person name="Rinke C."/>
            <person name="Parks D.H."/>
            <person name="Zhang Y."/>
            <person name="Takai K."/>
            <person name="Sievert S.M."/>
            <person name="Simon J."/>
            <person name="Campbell B.J."/>
            <person name="Hanson T.E."/>
            <person name="Woyke T."/>
            <person name="Klotz M.G."/>
            <person name="Hugenholtz P."/>
        </authorList>
    </citation>
    <scope>NUCLEOTIDE SEQUENCE [LARGE SCALE GENOMIC DNA]</scope>
    <source>
        <strain evidence="1">UBA11420</strain>
    </source>
</reference>
<dbReference type="STRING" id="366522.GCA_001548055_00623"/>
<proteinExistence type="predicted"/>
<protein>
    <recommendedName>
        <fullName evidence="3">Nucleoside-diphosphate sugar epimerase</fullName>
    </recommendedName>
</protein>
<dbReference type="EMBL" id="DLUG01000100">
    <property type="protein sequence ID" value="DAB36649.1"/>
    <property type="molecule type" value="Genomic_DNA"/>
</dbReference>
<dbReference type="Proteomes" id="UP000231638">
    <property type="component" value="Unassembled WGS sequence"/>
</dbReference>